<keyword evidence="5" id="KW-1185">Reference proteome</keyword>
<dbReference type="PROSITE" id="PS51186">
    <property type="entry name" value="GNAT"/>
    <property type="match status" value="1"/>
</dbReference>
<sequence>MIRIHPLSQCTWEEALRLWNEAFSGYFLDVSMAMETYLRKWVNESLSPELSLVAWIDEKPVGFVINGIRSINGKKVAWNGGTAIVPAWRGKGIGRKLMEEALVLYKREGVELATLEAIAVNQAAIRLYEKLGYRIVDRVSFYRSPESLTPIESTRSTYQIERIAPIQVSSLPFYRHEATWQTQWFCLRDGEAWVAKDDQGHVVGYALVRKMVDEQGKPQKAVLYQAEVEPGRTDERECIQCLLQTALGPVSASCERVIVNWPSTKRAGAELIKQLGFEVLVEQVQMAKEMAE</sequence>
<dbReference type="InterPro" id="IPR000182">
    <property type="entry name" value="GNAT_dom"/>
</dbReference>
<name>A0ABW2RHQ6_9BACL</name>
<dbReference type="EC" id="2.3.-.-" evidence="4"/>
<organism evidence="4 5">
    <name type="scientific">Laceyella putida</name>
    <dbReference type="NCBI Taxonomy" id="110101"/>
    <lineage>
        <taxon>Bacteria</taxon>
        <taxon>Bacillati</taxon>
        <taxon>Bacillota</taxon>
        <taxon>Bacilli</taxon>
        <taxon>Bacillales</taxon>
        <taxon>Thermoactinomycetaceae</taxon>
        <taxon>Laceyella</taxon>
    </lineage>
</organism>
<evidence type="ECO:0000313" key="5">
    <source>
        <dbReference type="Proteomes" id="UP001596500"/>
    </source>
</evidence>
<dbReference type="GO" id="GO:0016746">
    <property type="term" value="F:acyltransferase activity"/>
    <property type="evidence" value="ECO:0007669"/>
    <property type="project" value="UniProtKB-KW"/>
</dbReference>
<protein>
    <submittedName>
        <fullName evidence="4">GNAT family N-acetyltransferase</fullName>
        <ecNumber evidence="4">2.3.-.-</ecNumber>
    </submittedName>
</protein>
<dbReference type="SUPFAM" id="SSF55729">
    <property type="entry name" value="Acyl-CoA N-acyltransferases (Nat)"/>
    <property type="match status" value="1"/>
</dbReference>
<reference evidence="5" key="1">
    <citation type="journal article" date="2019" name="Int. J. Syst. Evol. Microbiol.">
        <title>The Global Catalogue of Microorganisms (GCM) 10K type strain sequencing project: providing services to taxonomists for standard genome sequencing and annotation.</title>
        <authorList>
            <consortium name="The Broad Institute Genomics Platform"/>
            <consortium name="The Broad Institute Genome Sequencing Center for Infectious Disease"/>
            <person name="Wu L."/>
            <person name="Ma J."/>
        </authorList>
    </citation>
    <scope>NUCLEOTIDE SEQUENCE [LARGE SCALE GENOMIC DNA]</scope>
    <source>
        <strain evidence="5">CGMCC 1.12942</strain>
    </source>
</reference>
<dbReference type="EMBL" id="JBHTBW010000014">
    <property type="protein sequence ID" value="MFC7440538.1"/>
    <property type="molecule type" value="Genomic_DNA"/>
</dbReference>
<dbReference type="CDD" id="cd04301">
    <property type="entry name" value="NAT_SF"/>
    <property type="match status" value="1"/>
</dbReference>
<dbReference type="InterPro" id="IPR016181">
    <property type="entry name" value="Acyl_CoA_acyltransferase"/>
</dbReference>
<feature type="domain" description="N-acetyltransferase" evidence="3">
    <location>
        <begin position="2"/>
        <end position="151"/>
    </location>
</feature>
<keyword evidence="1 4" id="KW-0808">Transferase</keyword>
<dbReference type="PANTHER" id="PTHR43420">
    <property type="entry name" value="ACETYLTRANSFERASE"/>
    <property type="match status" value="1"/>
</dbReference>
<dbReference type="PANTHER" id="PTHR43420:SF47">
    <property type="entry name" value="N-ACETYLTRANSFERASE DOMAIN-CONTAINING PROTEIN"/>
    <property type="match status" value="1"/>
</dbReference>
<dbReference type="Proteomes" id="UP001596500">
    <property type="component" value="Unassembled WGS sequence"/>
</dbReference>
<dbReference type="Gene3D" id="3.40.630.30">
    <property type="match status" value="1"/>
</dbReference>
<evidence type="ECO:0000256" key="1">
    <source>
        <dbReference type="ARBA" id="ARBA00022679"/>
    </source>
</evidence>
<dbReference type="RefSeq" id="WP_379863819.1">
    <property type="nucleotide sequence ID" value="NZ_JBHTBW010000014.1"/>
</dbReference>
<dbReference type="Pfam" id="PF00583">
    <property type="entry name" value="Acetyltransf_1"/>
    <property type="match status" value="1"/>
</dbReference>
<comment type="caution">
    <text evidence="4">The sequence shown here is derived from an EMBL/GenBank/DDBJ whole genome shotgun (WGS) entry which is preliminary data.</text>
</comment>
<accession>A0ABW2RHQ6</accession>
<keyword evidence="2 4" id="KW-0012">Acyltransferase</keyword>
<evidence type="ECO:0000313" key="4">
    <source>
        <dbReference type="EMBL" id="MFC7440538.1"/>
    </source>
</evidence>
<gene>
    <name evidence="4" type="ORF">ACFQNG_05175</name>
</gene>
<proteinExistence type="predicted"/>
<evidence type="ECO:0000259" key="3">
    <source>
        <dbReference type="PROSITE" id="PS51186"/>
    </source>
</evidence>
<dbReference type="InterPro" id="IPR050680">
    <property type="entry name" value="YpeA/RimI_acetyltransf"/>
</dbReference>
<evidence type="ECO:0000256" key="2">
    <source>
        <dbReference type="ARBA" id="ARBA00023315"/>
    </source>
</evidence>